<dbReference type="MEROPS" id="N10.002"/>
<dbReference type="InterPro" id="IPR003593">
    <property type="entry name" value="AAA+_ATPase"/>
</dbReference>
<dbReference type="GO" id="GO:0016887">
    <property type="term" value="F:ATP hydrolysis activity"/>
    <property type="evidence" value="ECO:0007669"/>
    <property type="project" value="RHEA"/>
</dbReference>
<dbReference type="GO" id="GO:0005829">
    <property type="term" value="C:cytosol"/>
    <property type="evidence" value="ECO:0007669"/>
    <property type="project" value="TreeGrafter"/>
</dbReference>
<dbReference type="GO" id="GO:0005524">
    <property type="term" value="F:ATP binding"/>
    <property type="evidence" value="ECO:0007669"/>
    <property type="project" value="UniProtKB-UniRule"/>
</dbReference>
<dbReference type="FunFam" id="1.10.860.10:FF:000001">
    <property type="entry name" value="Replicative DNA helicase"/>
    <property type="match status" value="1"/>
</dbReference>
<feature type="region of interest" description="Disordered" evidence="21">
    <location>
        <begin position="1"/>
        <end position="27"/>
    </location>
</feature>
<dbReference type="InterPro" id="IPR007694">
    <property type="entry name" value="DNA_helicase_DnaB-like_C"/>
</dbReference>
<evidence type="ECO:0000256" key="19">
    <source>
        <dbReference type="NCBIfam" id="TIGR00665"/>
    </source>
</evidence>
<protein>
    <recommendedName>
        <fullName evidence="19 20">Replicative DNA helicase</fullName>
        <ecNumber evidence="19 20">5.6.2.3</ecNumber>
    </recommendedName>
</protein>
<keyword evidence="8 20" id="KW-0378">Hydrolase</keyword>
<dbReference type="NCBIfam" id="NF005852">
    <property type="entry name" value="PRK07773.1"/>
    <property type="match status" value="1"/>
</dbReference>
<dbReference type="InterPro" id="IPR003586">
    <property type="entry name" value="Hint_dom_C"/>
</dbReference>
<dbReference type="Pfam" id="PF14890">
    <property type="entry name" value="Intein_splicing"/>
    <property type="match status" value="1"/>
</dbReference>
<dbReference type="SUPFAM" id="SSF52540">
    <property type="entry name" value="P-loop containing nucleoside triphosphate hydrolases"/>
    <property type="match status" value="1"/>
</dbReference>
<evidence type="ECO:0000259" key="23">
    <source>
        <dbReference type="PROSITE" id="PS51199"/>
    </source>
</evidence>
<dbReference type="PROSITE" id="PS50819">
    <property type="entry name" value="INTEIN_ENDONUCLEASE"/>
    <property type="match status" value="1"/>
</dbReference>
<dbReference type="NCBIfam" id="TIGR01445">
    <property type="entry name" value="intein_Nterm"/>
    <property type="match status" value="1"/>
</dbReference>
<evidence type="ECO:0000256" key="5">
    <source>
        <dbReference type="ARBA" id="ARBA00022737"/>
    </source>
</evidence>
<feature type="domain" description="SF4 helicase" evidence="23">
    <location>
        <begin position="854"/>
        <end position="919"/>
    </location>
</feature>
<evidence type="ECO:0000256" key="1">
    <source>
        <dbReference type="ARBA" id="ARBA00008428"/>
    </source>
</evidence>
<dbReference type="Gene3D" id="1.10.860.10">
    <property type="entry name" value="DNAb Helicase, Chain A"/>
    <property type="match status" value="1"/>
</dbReference>
<keyword evidence="7" id="KW-0255">Endonuclease</keyword>
<dbReference type="eggNOG" id="COG1372">
    <property type="taxonomic scope" value="Bacteria"/>
</dbReference>
<dbReference type="SMART" id="SM00382">
    <property type="entry name" value="AAA"/>
    <property type="match status" value="1"/>
</dbReference>
<dbReference type="PROSITE" id="PS51199">
    <property type="entry name" value="SF4_HELICASE"/>
    <property type="match status" value="2"/>
</dbReference>
<evidence type="ECO:0000259" key="22">
    <source>
        <dbReference type="PROSITE" id="PS50819"/>
    </source>
</evidence>
<dbReference type="GO" id="GO:0006314">
    <property type="term" value="P:intron homing"/>
    <property type="evidence" value="ECO:0007669"/>
    <property type="project" value="UniProtKB-KW"/>
</dbReference>
<name>D0MK11_RHOM4</name>
<evidence type="ECO:0000256" key="3">
    <source>
        <dbReference type="ARBA" id="ARBA00022705"/>
    </source>
</evidence>
<dbReference type="Pfam" id="PF14528">
    <property type="entry name" value="LAGLIDADG_3"/>
    <property type="match status" value="1"/>
</dbReference>
<dbReference type="AlphaFoldDB" id="D0MK11"/>
<dbReference type="InterPro" id="IPR004042">
    <property type="entry name" value="Intein_endonuc_central"/>
</dbReference>
<evidence type="ECO:0000313" key="25">
    <source>
        <dbReference type="Proteomes" id="UP000002221"/>
    </source>
</evidence>
<dbReference type="PRINTS" id="PR00379">
    <property type="entry name" value="INTEIN"/>
</dbReference>
<dbReference type="InterPro" id="IPR006141">
    <property type="entry name" value="Intein_N"/>
</dbReference>
<evidence type="ECO:0000256" key="6">
    <source>
        <dbReference type="ARBA" id="ARBA00022741"/>
    </source>
</evidence>
<comment type="similarity">
    <text evidence="1 20">Belongs to the helicase family. DnaB subfamily.</text>
</comment>
<comment type="function">
    <text evidence="16 20">The main replicative DNA helicase, it participates in initiation and elongation during chromosome replication. Travels ahead of the DNA replisome, separating dsDNA into templates for DNA synthesis. A processive ATP-dependent 5'-3' DNA helicase it has DNA-dependent ATPase activity.</text>
</comment>
<proteinExistence type="inferred from homology"/>
<evidence type="ECO:0000256" key="8">
    <source>
        <dbReference type="ARBA" id="ARBA00022801"/>
    </source>
</evidence>
<dbReference type="EC" id="5.6.2.3" evidence="19 20"/>
<dbReference type="eggNOG" id="COG0305">
    <property type="taxonomic scope" value="Bacteria"/>
</dbReference>
<keyword evidence="15" id="KW-0413">Isomerase</keyword>
<feature type="domain" description="DOD-type homing endonuclease" evidence="22">
    <location>
        <begin position="538"/>
        <end position="687"/>
    </location>
</feature>
<evidence type="ECO:0000256" key="20">
    <source>
        <dbReference type="RuleBase" id="RU362085"/>
    </source>
</evidence>
<dbReference type="NCBIfam" id="TIGR00665">
    <property type="entry name" value="DnaB"/>
    <property type="match status" value="1"/>
</dbReference>
<dbReference type="InterPro" id="IPR007693">
    <property type="entry name" value="DNA_helicase_DnaB-like_N"/>
</dbReference>
<evidence type="ECO:0000256" key="4">
    <source>
        <dbReference type="ARBA" id="ARBA00022722"/>
    </source>
</evidence>
<gene>
    <name evidence="24" type="ordered locus">Rmar_0015</name>
</gene>
<evidence type="ECO:0000256" key="21">
    <source>
        <dbReference type="SAM" id="MobiDB-lite"/>
    </source>
</evidence>
<dbReference type="InterPro" id="IPR036185">
    <property type="entry name" value="DNA_heli_DnaB-like_N_sf"/>
</dbReference>
<dbReference type="CDD" id="cd00984">
    <property type="entry name" value="DnaB_C"/>
    <property type="match status" value="1"/>
</dbReference>
<keyword evidence="13" id="KW-0651">Protein splicing</keyword>
<dbReference type="InterPro" id="IPR004860">
    <property type="entry name" value="LAGLIDADG_dom"/>
</dbReference>
<keyword evidence="9 20" id="KW-0347">Helicase</keyword>
<dbReference type="GO" id="GO:0016539">
    <property type="term" value="P:intein-mediated protein splicing"/>
    <property type="evidence" value="ECO:0007669"/>
    <property type="project" value="InterPro"/>
</dbReference>
<dbReference type="STRING" id="518766.Rmar_0015"/>
<dbReference type="InterPro" id="IPR036844">
    <property type="entry name" value="Hint_dom_sf"/>
</dbReference>
<evidence type="ECO:0000256" key="2">
    <source>
        <dbReference type="ARBA" id="ARBA00022515"/>
    </source>
</evidence>
<dbReference type="GO" id="GO:1990077">
    <property type="term" value="C:primosome complex"/>
    <property type="evidence" value="ECO:0007669"/>
    <property type="project" value="UniProtKB-UniRule"/>
</dbReference>
<dbReference type="SUPFAM" id="SSF51294">
    <property type="entry name" value="Hedgehog/intein (Hint) domain"/>
    <property type="match status" value="1"/>
</dbReference>
<evidence type="ECO:0000256" key="11">
    <source>
        <dbReference type="ARBA" id="ARBA00022840"/>
    </source>
</evidence>
<dbReference type="InterPro" id="IPR016136">
    <property type="entry name" value="DNA_helicase_N/primase_C"/>
</dbReference>
<dbReference type="Pfam" id="PF00772">
    <property type="entry name" value="DnaB"/>
    <property type="match status" value="1"/>
</dbReference>
<evidence type="ECO:0000256" key="9">
    <source>
        <dbReference type="ARBA" id="ARBA00022806"/>
    </source>
</evidence>
<dbReference type="HOGENOM" id="CLU_005373_3_1_10"/>
<keyword evidence="4" id="KW-0540">Nuclease</keyword>
<dbReference type="InterPro" id="IPR003587">
    <property type="entry name" value="Hint_dom_N"/>
</dbReference>
<dbReference type="SMART" id="SM00306">
    <property type="entry name" value="HintN"/>
    <property type="match status" value="1"/>
</dbReference>
<evidence type="ECO:0000256" key="14">
    <source>
        <dbReference type="ARBA" id="ARBA00023125"/>
    </source>
</evidence>
<dbReference type="SUPFAM" id="SSF48024">
    <property type="entry name" value="N-terminal domain of DnaB helicase"/>
    <property type="match status" value="1"/>
</dbReference>
<dbReference type="Gene3D" id="2.170.16.10">
    <property type="entry name" value="Hedgehog/Intein (Hint) domain"/>
    <property type="match status" value="2"/>
</dbReference>
<keyword evidence="2 20" id="KW-0639">Primosome</keyword>
<feature type="domain" description="SF4 helicase" evidence="23">
    <location>
        <begin position="216"/>
        <end position="425"/>
    </location>
</feature>
<dbReference type="InterPro" id="IPR027434">
    <property type="entry name" value="Homing_endonucl"/>
</dbReference>
<reference evidence="24 25" key="1">
    <citation type="journal article" date="2009" name="Stand. Genomic Sci.">
        <title>Complete genome sequence of Rhodothermus marinus type strain (R-10).</title>
        <authorList>
            <person name="Nolan M."/>
            <person name="Tindall B.J."/>
            <person name="Pomrenke H."/>
            <person name="Lapidus A."/>
            <person name="Copeland A."/>
            <person name="Glavina Del Rio T."/>
            <person name="Lucas S."/>
            <person name="Chen F."/>
            <person name="Tice H."/>
            <person name="Cheng J.F."/>
            <person name="Saunders E."/>
            <person name="Han C."/>
            <person name="Bruce D."/>
            <person name="Goodwin L."/>
            <person name="Chain P."/>
            <person name="Pitluck S."/>
            <person name="Ovchinikova G."/>
            <person name="Pati A."/>
            <person name="Ivanova N."/>
            <person name="Mavromatis K."/>
            <person name="Chen A."/>
            <person name="Palaniappan K."/>
            <person name="Land M."/>
            <person name="Hauser L."/>
            <person name="Chang Y.J."/>
            <person name="Jeffries C.D."/>
            <person name="Brettin T."/>
            <person name="Goker M."/>
            <person name="Bristow J."/>
            <person name="Eisen J.A."/>
            <person name="Markowitz V."/>
            <person name="Hugenholtz P."/>
            <person name="Kyrpides N.C."/>
            <person name="Klenk H.P."/>
            <person name="Detter J.C."/>
        </authorList>
    </citation>
    <scope>NUCLEOTIDE SEQUENCE [LARGE SCALE GENOMIC DNA]</scope>
    <source>
        <strain evidence="25">ATCC 43812 / DSM 4252 / R-10</strain>
    </source>
</reference>
<keyword evidence="12" id="KW-0404">Intron homing</keyword>
<dbReference type="InterPro" id="IPR030934">
    <property type="entry name" value="Intein_C"/>
</dbReference>
<dbReference type="CDD" id="cd00081">
    <property type="entry name" value="Hint"/>
    <property type="match status" value="2"/>
</dbReference>
<dbReference type="SMART" id="SM00305">
    <property type="entry name" value="HintC"/>
    <property type="match status" value="1"/>
</dbReference>
<dbReference type="InterPro" id="IPR027417">
    <property type="entry name" value="P-loop_NTPase"/>
</dbReference>
<organism evidence="24 25">
    <name type="scientific">Rhodothermus marinus (strain ATCC 43812 / DSM 4252 / R-10)</name>
    <name type="common">Rhodothermus obamensis</name>
    <dbReference type="NCBI Taxonomy" id="518766"/>
    <lineage>
        <taxon>Bacteria</taxon>
        <taxon>Pseudomonadati</taxon>
        <taxon>Rhodothermota</taxon>
        <taxon>Rhodothermia</taxon>
        <taxon>Rhodothermales</taxon>
        <taxon>Rhodothermaceae</taxon>
        <taxon>Rhodothermus</taxon>
    </lineage>
</organism>
<evidence type="ECO:0000256" key="10">
    <source>
        <dbReference type="ARBA" id="ARBA00022813"/>
    </source>
</evidence>
<dbReference type="PROSITE" id="PS50818">
    <property type="entry name" value="INTEIN_C_TER"/>
    <property type="match status" value="1"/>
</dbReference>
<evidence type="ECO:0000256" key="15">
    <source>
        <dbReference type="ARBA" id="ARBA00023235"/>
    </source>
</evidence>
<keyword evidence="10" id="KW-0068">Autocatalytic cleavage</keyword>
<evidence type="ECO:0000256" key="13">
    <source>
        <dbReference type="ARBA" id="ARBA00023000"/>
    </source>
</evidence>
<dbReference type="GO" id="GO:0006269">
    <property type="term" value="P:DNA replication, synthesis of primer"/>
    <property type="evidence" value="ECO:0007669"/>
    <property type="project" value="UniProtKB-UniRule"/>
</dbReference>
<dbReference type="Gene3D" id="3.10.28.10">
    <property type="entry name" value="Homing endonucleases"/>
    <property type="match status" value="1"/>
</dbReference>
<dbReference type="SUPFAM" id="SSF55608">
    <property type="entry name" value="Homing endonucleases"/>
    <property type="match status" value="1"/>
</dbReference>
<dbReference type="GO" id="GO:0003677">
    <property type="term" value="F:DNA binding"/>
    <property type="evidence" value="ECO:0007669"/>
    <property type="project" value="UniProtKB-UniRule"/>
</dbReference>
<dbReference type="InterPro" id="IPR006142">
    <property type="entry name" value="INTEIN"/>
</dbReference>
<keyword evidence="5" id="KW-0677">Repeat</keyword>
<dbReference type="GO" id="GO:0004519">
    <property type="term" value="F:endonuclease activity"/>
    <property type="evidence" value="ECO:0007669"/>
    <property type="project" value="UniProtKB-KW"/>
</dbReference>
<keyword evidence="25" id="KW-1185">Reference proteome</keyword>
<dbReference type="Pfam" id="PF03796">
    <property type="entry name" value="DnaB_C"/>
    <property type="match status" value="1"/>
</dbReference>
<dbReference type="PANTHER" id="PTHR30153">
    <property type="entry name" value="REPLICATIVE DNA HELICASE DNAB"/>
    <property type="match status" value="1"/>
</dbReference>
<dbReference type="OrthoDB" id="9773982at2"/>
<evidence type="ECO:0000256" key="16">
    <source>
        <dbReference type="ARBA" id="ARBA00044932"/>
    </source>
</evidence>
<evidence type="ECO:0000256" key="18">
    <source>
        <dbReference type="ARBA" id="ARBA00048954"/>
    </source>
</evidence>
<dbReference type="InterPro" id="IPR007692">
    <property type="entry name" value="DNA_helicase_DnaB"/>
</dbReference>
<dbReference type="PROSITE" id="PS50817">
    <property type="entry name" value="INTEIN_N_TER"/>
    <property type="match status" value="1"/>
</dbReference>
<accession>D0MK11</accession>
<sequence length="945" mass="105483">MAEFEERPRLSIGEEEAPPYPLEKLTGGRRRTRAQIHALHQQAGRVPPQAVELEQAVLGAMLIEPEAIPRALEILTPEAFYDGRHQRIFRAIVRLFEQNRGVDLLTVTEELRRTGELEQAGDTIYLSELTTRVASAANVEYHARIIAEKALLRRMIEVMTLLVGRAYDPAADAFELLDEVEAEIFRLSDVHLRKAARSMNEVVKETLERLEAIHGRPGGITGVPSGFHQLDALTGGWQRGDLIIIAARPSMGKTAFALSCARNAALHPHYGTGVAIFSLEMGAEQLAQRLLTAEARVDAQAARTGRLRDEDWRKLARAAGRLSDAPIFIDDTPSLGVLELRAKCRRLKAEHDIGLVIVDYLQLMQASHMPRNANREQEIAQISRSLKALAKELNVPVVALSQLSRAVETRGGDKRPQLSDLRESGCLAGDTLITLADGRRVPIRELVSQQNFSVWALNPQTYRLERARVSRAFCTGIKPVYRLTTRLGRSIRATANHRFLTPQGWKRVDELQPGDYLALPRRIPTASTPTLTEAELALLGHLIGDGCTLPHHVIQYTSRDADLATLVAHLATKVFGSKVTPQIRKELRWYQVYLRAARPLAPGKRNPISDWLRDLGIFGLRSYEKKVPALLFCQTSEAIATFLRHLWATDGCIQMRRGKKPYPAVYYATSSYQLARDVQSLLLRLGINARLKTVAQGEKGRVQYHVKVSGREDLLRFVEKIGAVGARQRAALASVYDYLSVRTGNPNRDIIPVALWYELVREAMYQRGISHRQLHANLGMAYGGMTLFRQNLSRARALRLAEAAACPELRQLAQSDVYWDPIVSIEPDGVEEVFDLTVPGPHNFVANDIIAHNSIEQDADVVLFIYRPERYGITVDENGNPTEGIAEIIIGKQRNGPTGTVRLAFINQYARFENLTMYQPEPGTPLPETPDETILPSGPPDEAPF</sequence>
<dbReference type="KEGG" id="rmr:Rmar_0015"/>
<keyword evidence="3 20" id="KW-0235">DNA replication</keyword>
<dbReference type="RefSeq" id="WP_012842536.1">
    <property type="nucleotide sequence ID" value="NC_013501.1"/>
</dbReference>
<dbReference type="GO" id="GO:0043139">
    <property type="term" value="F:5'-3' DNA helicase activity"/>
    <property type="evidence" value="ECO:0007669"/>
    <property type="project" value="UniProtKB-EC"/>
</dbReference>
<feature type="region of interest" description="Disordered" evidence="21">
    <location>
        <begin position="918"/>
        <end position="945"/>
    </location>
</feature>
<dbReference type="PANTHER" id="PTHR30153:SF2">
    <property type="entry name" value="REPLICATIVE DNA HELICASE"/>
    <property type="match status" value="1"/>
</dbReference>
<dbReference type="EMBL" id="CP001807">
    <property type="protein sequence ID" value="ACY46924.1"/>
    <property type="molecule type" value="Genomic_DNA"/>
</dbReference>
<keyword evidence="6 20" id="KW-0547">Nucleotide-binding</keyword>
<evidence type="ECO:0000256" key="17">
    <source>
        <dbReference type="ARBA" id="ARBA00044940"/>
    </source>
</evidence>
<keyword evidence="11 20" id="KW-0067">ATP-binding</keyword>
<evidence type="ECO:0000256" key="7">
    <source>
        <dbReference type="ARBA" id="ARBA00022759"/>
    </source>
</evidence>
<comment type="function">
    <text evidence="17 20">The intein is an endonuclease.</text>
</comment>
<dbReference type="Proteomes" id="UP000002221">
    <property type="component" value="Chromosome"/>
</dbReference>
<comment type="catalytic activity">
    <reaction evidence="18 20">
        <text>ATP + H2O = ADP + phosphate + H(+)</text>
        <dbReference type="Rhea" id="RHEA:13065"/>
        <dbReference type="ChEBI" id="CHEBI:15377"/>
        <dbReference type="ChEBI" id="CHEBI:15378"/>
        <dbReference type="ChEBI" id="CHEBI:30616"/>
        <dbReference type="ChEBI" id="CHEBI:43474"/>
        <dbReference type="ChEBI" id="CHEBI:456216"/>
        <dbReference type="EC" id="5.6.2.3"/>
    </reaction>
</comment>
<dbReference type="NCBIfam" id="TIGR01443">
    <property type="entry name" value="intein_Cterm"/>
    <property type="match status" value="1"/>
</dbReference>
<evidence type="ECO:0000256" key="12">
    <source>
        <dbReference type="ARBA" id="ARBA00022886"/>
    </source>
</evidence>
<evidence type="ECO:0000313" key="24">
    <source>
        <dbReference type="EMBL" id="ACY46924.1"/>
    </source>
</evidence>
<keyword evidence="14 20" id="KW-0238">DNA-binding</keyword>
<dbReference type="Gene3D" id="3.40.50.300">
    <property type="entry name" value="P-loop containing nucleotide triphosphate hydrolases"/>
    <property type="match status" value="1"/>
</dbReference>